<protein>
    <submittedName>
        <fullName evidence="2">Uncharacterized protein</fullName>
    </submittedName>
</protein>
<name>A0A3N1KVI0_9PROT</name>
<gene>
    <name evidence="2" type="ORF">EDC65_3945</name>
</gene>
<evidence type="ECO:0000256" key="1">
    <source>
        <dbReference type="SAM" id="SignalP"/>
    </source>
</evidence>
<keyword evidence="1" id="KW-0732">Signal</keyword>
<reference evidence="2 3" key="1">
    <citation type="submission" date="2018-11" db="EMBL/GenBank/DDBJ databases">
        <title>Genomic Encyclopedia of Type Strains, Phase IV (KMG-IV): sequencing the most valuable type-strain genomes for metagenomic binning, comparative biology and taxonomic classification.</title>
        <authorList>
            <person name="Goeker M."/>
        </authorList>
    </citation>
    <scope>NUCLEOTIDE SEQUENCE [LARGE SCALE GENOMIC DNA]</scope>
    <source>
        <strain evidence="2 3">DSM 5900</strain>
    </source>
</reference>
<dbReference type="EMBL" id="RJKX01000015">
    <property type="protein sequence ID" value="ROP84591.1"/>
    <property type="molecule type" value="Genomic_DNA"/>
</dbReference>
<evidence type="ECO:0000313" key="2">
    <source>
        <dbReference type="EMBL" id="ROP84591.1"/>
    </source>
</evidence>
<dbReference type="Proteomes" id="UP000278222">
    <property type="component" value="Unassembled WGS sequence"/>
</dbReference>
<feature type="chain" id="PRO_5018085221" evidence="1">
    <location>
        <begin position="22"/>
        <end position="179"/>
    </location>
</feature>
<accession>A0A3N1KVI0</accession>
<dbReference type="RefSeq" id="WP_197735727.1">
    <property type="nucleotide sequence ID" value="NZ_AP019700.1"/>
</dbReference>
<keyword evidence="3" id="KW-1185">Reference proteome</keyword>
<sequence>MRYRLLPMAALAAIWASPAFADDVHEVKCKGDRNACIAAAQRTCGGDFHVLYSESHAGGLLADTIPGPVTWYSMSYECPNSRGGAPEFPFRGNTYAVPPVQDIETMTRQRVSVGAMQRFCQGEASARFGRMPHEILTLPVERDGGGYVVFGQYPPEGSRVKTFECHFDSDGAFRRVARN</sequence>
<evidence type="ECO:0000313" key="3">
    <source>
        <dbReference type="Proteomes" id="UP000278222"/>
    </source>
</evidence>
<dbReference type="AlphaFoldDB" id="A0A3N1KVI0"/>
<organism evidence="2 3">
    <name type="scientific">Stella humosa</name>
    <dbReference type="NCBI Taxonomy" id="94"/>
    <lineage>
        <taxon>Bacteria</taxon>
        <taxon>Pseudomonadati</taxon>
        <taxon>Pseudomonadota</taxon>
        <taxon>Alphaproteobacteria</taxon>
        <taxon>Rhodospirillales</taxon>
        <taxon>Stellaceae</taxon>
        <taxon>Stella</taxon>
    </lineage>
</organism>
<feature type="signal peptide" evidence="1">
    <location>
        <begin position="1"/>
        <end position="21"/>
    </location>
</feature>
<proteinExistence type="predicted"/>
<comment type="caution">
    <text evidence="2">The sequence shown here is derived from an EMBL/GenBank/DDBJ whole genome shotgun (WGS) entry which is preliminary data.</text>
</comment>